<organism evidence="2 3">
    <name type="scientific">Mycena chlorophos</name>
    <name type="common">Agaric fungus</name>
    <name type="synonym">Agaricus chlorophos</name>
    <dbReference type="NCBI Taxonomy" id="658473"/>
    <lineage>
        <taxon>Eukaryota</taxon>
        <taxon>Fungi</taxon>
        <taxon>Dikarya</taxon>
        <taxon>Basidiomycota</taxon>
        <taxon>Agaricomycotina</taxon>
        <taxon>Agaricomycetes</taxon>
        <taxon>Agaricomycetidae</taxon>
        <taxon>Agaricales</taxon>
        <taxon>Marasmiineae</taxon>
        <taxon>Mycenaceae</taxon>
        <taxon>Mycena</taxon>
    </lineage>
</organism>
<proteinExistence type="predicted"/>
<evidence type="ECO:0000256" key="1">
    <source>
        <dbReference type="SAM" id="MobiDB-lite"/>
    </source>
</evidence>
<dbReference type="Proteomes" id="UP000815677">
    <property type="component" value="Unassembled WGS sequence"/>
</dbReference>
<feature type="compositionally biased region" description="Basic and acidic residues" evidence="1">
    <location>
        <begin position="144"/>
        <end position="160"/>
    </location>
</feature>
<evidence type="ECO:0000313" key="3">
    <source>
        <dbReference type="Proteomes" id="UP000815677"/>
    </source>
</evidence>
<accession>A0ABQ0L680</accession>
<sequence length="368" mass="40440">MSQEPEDVKPKLNLKIVYDGEGARSCVDVPCVRQRRVPPEVTIKVKPNTKFGKIFQAAEVHITRPRPLRATHEPRSNDLAKSPGPSNSSTNYEGKRVSKEESDTPAGLDVEDGDQIDCLCVSIHLVERFYGPTSTDSASSTVIPDRENLGRPNERSRPRDPTFSIGNTPYTTTPPSRGTGSMAPTGGEKTFALAALLDLFGLRPAGCRNSSNERRPTGQDVLANASDEAVVICVIDEALSTPCCRSRVMITFSTMPSLLGAQAARHFEIAWRRGRSIGSFDKPREAPQPELVVVLRKQWKTTPSSSGWRGSFCCRFVLFAHCPRNASAWSTANVTQIPLIPSLPSPSVATSRFTLIPFFRLQPSPWHR</sequence>
<feature type="compositionally biased region" description="Basic and acidic residues" evidence="1">
    <location>
        <begin position="93"/>
        <end position="102"/>
    </location>
</feature>
<dbReference type="Gene3D" id="3.10.20.90">
    <property type="entry name" value="Phosphatidylinositol 3-kinase Catalytic Subunit, Chain A, domain 1"/>
    <property type="match status" value="1"/>
</dbReference>
<dbReference type="EMBL" id="DF842602">
    <property type="protein sequence ID" value="GAT46606.1"/>
    <property type="molecule type" value="Genomic_DNA"/>
</dbReference>
<reference evidence="2" key="1">
    <citation type="submission" date="2014-09" db="EMBL/GenBank/DDBJ databases">
        <title>Genome sequence of the luminous mushroom Mycena chlorophos for searching fungal bioluminescence genes.</title>
        <authorList>
            <person name="Tanaka Y."/>
            <person name="Kasuga D."/>
            <person name="Oba Y."/>
            <person name="Hase S."/>
            <person name="Sato K."/>
            <person name="Oba Y."/>
            <person name="Sakakibara Y."/>
        </authorList>
    </citation>
    <scope>NUCLEOTIDE SEQUENCE</scope>
</reference>
<dbReference type="CDD" id="cd01763">
    <property type="entry name" value="Ubl_SUMO_like"/>
    <property type="match status" value="1"/>
</dbReference>
<protein>
    <submittedName>
        <fullName evidence="2">Uncharacterized protein</fullName>
    </submittedName>
</protein>
<feature type="compositionally biased region" description="Polar residues" evidence="1">
    <location>
        <begin position="164"/>
        <end position="179"/>
    </location>
</feature>
<keyword evidence="3" id="KW-1185">Reference proteome</keyword>
<feature type="compositionally biased region" description="Polar residues" evidence="1">
    <location>
        <begin position="133"/>
        <end position="142"/>
    </location>
</feature>
<feature type="region of interest" description="Disordered" evidence="1">
    <location>
        <begin position="62"/>
        <end position="110"/>
    </location>
</feature>
<feature type="region of interest" description="Disordered" evidence="1">
    <location>
        <begin position="133"/>
        <end position="181"/>
    </location>
</feature>
<evidence type="ECO:0000313" key="2">
    <source>
        <dbReference type="EMBL" id="GAT46606.1"/>
    </source>
</evidence>
<gene>
    <name evidence="2" type="ORF">MCHLO_04114</name>
</gene>
<name>A0ABQ0L680_MYCCL</name>